<keyword evidence="4" id="KW-0819">tRNA processing</keyword>
<dbReference type="EMBL" id="JAQQPM010000001">
    <property type="protein sequence ID" value="KAK2066512.1"/>
    <property type="molecule type" value="Genomic_DNA"/>
</dbReference>
<dbReference type="InterPro" id="IPR002501">
    <property type="entry name" value="PsdUridine_synth_N"/>
</dbReference>
<evidence type="ECO:0000313" key="8">
    <source>
        <dbReference type="EMBL" id="KAK2066512.1"/>
    </source>
</evidence>
<organism evidence="8 9">
    <name type="scientific">Phyllachora maydis</name>
    <dbReference type="NCBI Taxonomy" id="1825666"/>
    <lineage>
        <taxon>Eukaryota</taxon>
        <taxon>Fungi</taxon>
        <taxon>Dikarya</taxon>
        <taxon>Ascomycota</taxon>
        <taxon>Pezizomycotina</taxon>
        <taxon>Sordariomycetes</taxon>
        <taxon>Sordariomycetidae</taxon>
        <taxon>Phyllachorales</taxon>
        <taxon>Phyllachoraceae</taxon>
        <taxon>Phyllachora</taxon>
    </lineage>
</organism>
<evidence type="ECO:0000256" key="1">
    <source>
        <dbReference type="ARBA" id="ARBA00001166"/>
    </source>
</evidence>
<sequence>MATGKAFEGVFAINKPVGLSSAQVIRDCQEKFNPSELFRPLLAQEQAARDREPKNQWRRRGKNKKELSVKMGHGGTLDPLATGVLILGVGKGTKQLSNFLGCTKSYETVALFGASTDTYDRVGRIIKKGDYSQVTREAVEEALKSFKGRIKQIPPLYSALKMNGKPLYEYAREGKAIPREIETREVDVAKMELVEWYKPGTHNHRWPAEEAEESEKKLVNAVGVRS</sequence>
<evidence type="ECO:0000256" key="6">
    <source>
        <dbReference type="SAM" id="MobiDB-lite"/>
    </source>
</evidence>
<proteinExistence type="inferred from homology"/>
<protein>
    <recommendedName>
        <fullName evidence="3">tRNA pseudouridine(55) synthase</fullName>
        <ecNumber evidence="3">5.4.99.25</ecNumber>
    </recommendedName>
</protein>
<gene>
    <name evidence="8" type="ORF">P8C59_000322</name>
</gene>
<name>A0AAD9M7F3_9PEZI</name>
<dbReference type="Gene3D" id="3.30.2350.10">
    <property type="entry name" value="Pseudouridine synthase"/>
    <property type="match status" value="1"/>
</dbReference>
<dbReference type="Proteomes" id="UP001217918">
    <property type="component" value="Unassembled WGS sequence"/>
</dbReference>
<dbReference type="SUPFAM" id="SSF55120">
    <property type="entry name" value="Pseudouridine synthase"/>
    <property type="match status" value="1"/>
</dbReference>
<evidence type="ECO:0000256" key="2">
    <source>
        <dbReference type="ARBA" id="ARBA00008999"/>
    </source>
</evidence>
<evidence type="ECO:0000313" key="9">
    <source>
        <dbReference type="Proteomes" id="UP001217918"/>
    </source>
</evidence>
<dbReference type="PANTHER" id="PTHR13767:SF2">
    <property type="entry name" value="PSEUDOURIDYLATE SYNTHASE TRUB1"/>
    <property type="match status" value="1"/>
</dbReference>
<dbReference type="InterPro" id="IPR020103">
    <property type="entry name" value="PsdUridine_synth_cat_dom_sf"/>
</dbReference>
<evidence type="ECO:0000256" key="4">
    <source>
        <dbReference type="ARBA" id="ARBA00022694"/>
    </source>
</evidence>
<dbReference type="AlphaFoldDB" id="A0AAD9M7F3"/>
<comment type="similarity">
    <text evidence="2">Belongs to the pseudouridine synthase TruB family.</text>
</comment>
<dbReference type="Pfam" id="PF01509">
    <property type="entry name" value="TruB_N"/>
    <property type="match status" value="1"/>
</dbReference>
<dbReference type="PANTHER" id="PTHR13767">
    <property type="entry name" value="TRNA-PSEUDOURIDINE SYNTHASE"/>
    <property type="match status" value="1"/>
</dbReference>
<comment type="caution">
    <text evidence="8">The sequence shown here is derived from an EMBL/GenBank/DDBJ whole genome shotgun (WGS) entry which is preliminary data.</text>
</comment>
<evidence type="ECO:0000256" key="5">
    <source>
        <dbReference type="ARBA" id="ARBA00023235"/>
    </source>
</evidence>
<keyword evidence="5" id="KW-0413">Isomerase</keyword>
<comment type="catalytic activity">
    <reaction evidence="1">
        <text>a uridine in mRNA = a pseudouridine in mRNA</text>
        <dbReference type="Rhea" id="RHEA:56644"/>
        <dbReference type="Rhea" id="RHEA-COMP:14658"/>
        <dbReference type="Rhea" id="RHEA-COMP:14659"/>
        <dbReference type="ChEBI" id="CHEBI:65314"/>
        <dbReference type="ChEBI" id="CHEBI:65315"/>
    </reaction>
</comment>
<evidence type="ECO:0000256" key="3">
    <source>
        <dbReference type="ARBA" id="ARBA00012787"/>
    </source>
</evidence>
<keyword evidence="9" id="KW-1185">Reference proteome</keyword>
<dbReference type="EC" id="5.4.99.25" evidence="3"/>
<accession>A0AAD9M7F3</accession>
<dbReference type="GO" id="GO:0003723">
    <property type="term" value="F:RNA binding"/>
    <property type="evidence" value="ECO:0007669"/>
    <property type="project" value="InterPro"/>
</dbReference>
<dbReference type="InterPro" id="IPR014780">
    <property type="entry name" value="tRNA_psdUridine_synth_TruB"/>
</dbReference>
<feature type="domain" description="Pseudouridine synthase II N-terminal" evidence="7">
    <location>
        <begin position="69"/>
        <end position="199"/>
    </location>
</feature>
<dbReference type="GO" id="GO:1990481">
    <property type="term" value="P:mRNA pseudouridine synthesis"/>
    <property type="evidence" value="ECO:0007669"/>
    <property type="project" value="TreeGrafter"/>
</dbReference>
<dbReference type="GO" id="GO:0006400">
    <property type="term" value="P:tRNA modification"/>
    <property type="evidence" value="ECO:0007669"/>
    <property type="project" value="TreeGrafter"/>
</dbReference>
<dbReference type="GO" id="GO:0160148">
    <property type="term" value="F:tRNA pseudouridine(55) synthase activity"/>
    <property type="evidence" value="ECO:0007669"/>
    <property type="project" value="UniProtKB-EC"/>
</dbReference>
<reference evidence="8" key="1">
    <citation type="journal article" date="2023" name="Mol. Plant Microbe Interact.">
        <title>Elucidating the Obligate Nature and Biological Capacity of an Invasive Fungal Corn Pathogen.</title>
        <authorList>
            <person name="MacCready J.S."/>
            <person name="Roggenkamp E.M."/>
            <person name="Gdanetz K."/>
            <person name="Chilvers M.I."/>
        </authorList>
    </citation>
    <scope>NUCLEOTIDE SEQUENCE</scope>
    <source>
        <strain evidence="8">PM02</strain>
    </source>
</reference>
<feature type="region of interest" description="Disordered" evidence="6">
    <location>
        <begin position="44"/>
        <end position="72"/>
    </location>
</feature>
<dbReference type="GO" id="GO:0005634">
    <property type="term" value="C:nucleus"/>
    <property type="evidence" value="ECO:0007669"/>
    <property type="project" value="TreeGrafter"/>
</dbReference>
<evidence type="ECO:0000259" key="7">
    <source>
        <dbReference type="Pfam" id="PF01509"/>
    </source>
</evidence>